<name>A0A2N5NCQ2_9BACL</name>
<dbReference type="EMBL" id="NFEZ01000001">
    <property type="protein sequence ID" value="PLT48040.1"/>
    <property type="molecule type" value="Genomic_DNA"/>
</dbReference>
<protein>
    <submittedName>
        <fullName evidence="1">Uncharacterized protein</fullName>
    </submittedName>
</protein>
<comment type="caution">
    <text evidence="1">The sequence shown here is derived from an EMBL/GenBank/DDBJ whole genome shotgun (WGS) entry which is preliminary data.</text>
</comment>
<organism evidence="1 2">
    <name type="scientific">Paenibacillus pasadenensis</name>
    <dbReference type="NCBI Taxonomy" id="217090"/>
    <lineage>
        <taxon>Bacteria</taxon>
        <taxon>Bacillati</taxon>
        <taxon>Bacillota</taxon>
        <taxon>Bacilli</taxon>
        <taxon>Bacillales</taxon>
        <taxon>Paenibacillaceae</taxon>
        <taxon>Paenibacillus</taxon>
    </lineage>
</organism>
<accession>A0A2N5NCQ2</accession>
<evidence type="ECO:0000313" key="1">
    <source>
        <dbReference type="EMBL" id="PLT48040.1"/>
    </source>
</evidence>
<dbReference type="AlphaFoldDB" id="A0A2N5NCQ2"/>
<sequence length="52" mass="5817">MTPSLTTIWSPTMTKSRMKIPSSTQMVSSMTTWTPTMTASPTTIWTSMLMTK</sequence>
<evidence type="ECO:0000313" key="2">
    <source>
        <dbReference type="Proteomes" id="UP000234789"/>
    </source>
</evidence>
<reference evidence="1 2" key="1">
    <citation type="submission" date="2017-05" db="EMBL/GenBank/DDBJ databases">
        <title>Functional genome analysis of Paenibacillus pasadenensis strain R16: insights on endophytic life style and antifungal activity.</title>
        <authorList>
            <person name="Passera A."/>
            <person name="Marcolungo L."/>
            <person name="Casati P."/>
            <person name="Brasca M."/>
            <person name="Quaglino F."/>
            <person name="Delledonne M."/>
        </authorList>
    </citation>
    <scope>NUCLEOTIDE SEQUENCE [LARGE SCALE GENOMIC DNA]</scope>
    <source>
        <strain evidence="1 2">R16</strain>
    </source>
</reference>
<proteinExistence type="predicted"/>
<gene>
    <name evidence="1" type="ORF">B8V81_0172</name>
</gene>
<dbReference type="Proteomes" id="UP000234789">
    <property type="component" value="Unassembled WGS sequence"/>
</dbReference>
<keyword evidence="2" id="KW-1185">Reference proteome</keyword>